<keyword evidence="1" id="KW-0677">Repeat</keyword>
<feature type="domain" description="Nephrocystin 3-like N-terminal" evidence="2">
    <location>
        <begin position="72"/>
        <end position="206"/>
    </location>
</feature>
<evidence type="ECO:0000313" key="4">
    <source>
        <dbReference type="Proteomes" id="UP001213000"/>
    </source>
</evidence>
<dbReference type="AlphaFoldDB" id="A0AAD5VY34"/>
<name>A0AAD5VY34_9AGAR</name>
<comment type="caution">
    <text evidence="3">The sequence shown here is derived from an EMBL/GenBank/DDBJ whole genome shotgun (WGS) entry which is preliminary data.</text>
</comment>
<dbReference type="PANTHER" id="PTHR10039:SF15">
    <property type="entry name" value="NACHT DOMAIN-CONTAINING PROTEIN"/>
    <property type="match status" value="1"/>
</dbReference>
<dbReference type="SUPFAM" id="SSF52540">
    <property type="entry name" value="P-loop containing nucleoside triphosphate hydrolases"/>
    <property type="match status" value="1"/>
</dbReference>
<evidence type="ECO:0000259" key="2">
    <source>
        <dbReference type="Pfam" id="PF24883"/>
    </source>
</evidence>
<dbReference type="InterPro" id="IPR027417">
    <property type="entry name" value="P-loop_NTPase"/>
</dbReference>
<dbReference type="InterPro" id="IPR056884">
    <property type="entry name" value="NPHP3-like_N"/>
</dbReference>
<dbReference type="Proteomes" id="UP001213000">
    <property type="component" value="Unassembled WGS sequence"/>
</dbReference>
<accession>A0AAD5VY34</accession>
<dbReference type="Pfam" id="PF24883">
    <property type="entry name" value="NPHP3_N"/>
    <property type="match status" value="1"/>
</dbReference>
<keyword evidence="4" id="KW-1185">Reference proteome</keyword>
<proteinExistence type="predicted"/>
<dbReference type="Gene3D" id="3.40.50.300">
    <property type="entry name" value="P-loop containing nucleotide triphosphate hydrolases"/>
    <property type="match status" value="1"/>
</dbReference>
<dbReference type="PANTHER" id="PTHR10039">
    <property type="entry name" value="AMELOGENIN"/>
    <property type="match status" value="1"/>
</dbReference>
<evidence type="ECO:0000313" key="3">
    <source>
        <dbReference type="EMBL" id="KAJ3572753.1"/>
    </source>
</evidence>
<organism evidence="3 4">
    <name type="scientific">Leucocoprinus birnbaumii</name>
    <dbReference type="NCBI Taxonomy" id="56174"/>
    <lineage>
        <taxon>Eukaryota</taxon>
        <taxon>Fungi</taxon>
        <taxon>Dikarya</taxon>
        <taxon>Basidiomycota</taxon>
        <taxon>Agaricomycotina</taxon>
        <taxon>Agaricomycetes</taxon>
        <taxon>Agaricomycetidae</taxon>
        <taxon>Agaricales</taxon>
        <taxon>Agaricineae</taxon>
        <taxon>Agaricaceae</taxon>
        <taxon>Leucocoprinus</taxon>
    </lineage>
</organism>
<reference evidence="3" key="1">
    <citation type="submission" date="2022-07" db="EMBL/GenBank/DDBJ databases">
        <title>Genome Sequence of Leucocoprinus birnbaumii.</title>
        <authorList>
            <person name="Buettner E."/>
        </authorList>
    </citation>
    <scope>NUCLEOTIDE SEQUENCE</scope>
    <source>
        <strain evidence="3">VT141</strain>
    </source>
</reference>
<evidence type="ECO:0000256" key="1">
    <source>
        <dbReference type="ARBA" id="ARBA00022737"/>
    </source>
</evidence>
<gene>
    <name evidence="3" type="ORF">NP233_g2864</name>
</gene>
<dbReference type="EMBL" id="JANIEX010000129">
    <property type="protein sequence ID" value="KAJ3572753.1"/>
    <property type="molecule type" value="Genomic_DNA"/>
</dbReference>
<protein>
    <recommendedName>
        <fullName evidence="2">Nephrocystin 3-like N-terminal domain-containing protein</fullName>
    </recommendedName>
</protein>
<sequence>MSLLENAHDLNLEGNIFIQNNQNNGARAGIERIEEFTLKQAFRDSSDREIPRCFEGTRIAHREQIMGWAKGQWKSKKARVMWMDGPAGVGKSAVAQKWADEMGKLLLSAAFFFSRANGWNQAIKLFPTIAYQLATKYDSYRAALDKAITRDPLVLEKSLDVQFEALIVQPILESSLEDQNAMVDTVIVIDGLDECGNLSETLDSFETQVAIINVMTTYAANSNSPFLWGVFSRPETHILNAFQEKPALDITWRFTLPLKAPNADEDIKAYLQSAFETIRRRYPSIPPSWPTEESLTQVVGQADGLFIYVTSAVRYIEQNTGGSRLGPEERLQVLLKAGEGDRARLSKLDRLYLLIMDQIPEEILPSTLLILVFGPLLPVMSSLLGFSQPVFDDAKSPLQSVLRDFHIRKYPTLRFFHTSFTDFLTDSTRSQARYHILTNEICTQFYSACVDVLHRPLPLVLERHPLYSDFVSQEEKEIVVRQAVFNTLFDLPSRVDHYFRLPEHPDILEKMTQIDWNTQARAYESYPVPSPSYLLQKIPWNWRSQIIRPRNVLYKAIGTTFGLTLGEEFVLGHGDKKALLNYYYGLKPYQ</sequence>